<dbReference type="EMBL" id="JBBPHU010000002">
    <property type="protein sequence ID" value="KAK7521910.1"/>
    <property type="molecule type" value="Genomic_DNA"/>
</dbReference>
<protein>
    <submittedName>
        <fullName evidence="2">Cysteine synthase B</fullName>
    </submittedName>
</protein>
<dbReference type="InterPro" id="IPR036873">
    <property type="entry name" value="Rhodanese-like_dom_sf"/>
</dbReference>
<dbReference type="Pfam" id="PF00581">
    <property type="entry name" value="Rhodanese"/>
    <property type="match status" value="1"/>
</dbReference>
<sequence>MGETNPQNVYTGEDSLKKYYDPDQQPPLPLVEIPASLNPYRQDGVRIYAKMMTMLPANNVKALPARGLLDKTVRPGKTQTIIEYSSGSTVISMSLLGRVYHGIDDTRAYLSNKTSDTKLKLMQFFGLNIKLHGGPSQPEPLDERGGIQAARRKAQTDETVVNPNQYDNDANWRAHYRWTGPQILRQLPHINVVCAGMGTSGTMTGLGTYFNDAKPSVVKVGVCTAAGDRVPGPRSLALMSPVGFPWRQAIDTLEEVGSVDSYSLSLTLTRQGLICGPSSGFNLKGLYQFLEKRKQEGTLKDIANDDGEIHCVFLCCDLPYQYVGEYFEKLDSSHFHPIVDARLGAVDKYRYDEAWELTIEDALSRFFDVRMTSGHAAAEDLPWNLEPRATTTVLDLRQPQDYNKWHLPGAINIPMRSVKAEMPSVFFDSAVLEEQWLEMEAFFSAQSQACTISGVSSLHDRPILVVCYNGDTARVASSILRAKGMQADSAAGGAGAMLNWRPKAKGQWERCSSEKETTSGIVETVTMISSDDAA</sequence>
<dbReference type="SMART" id="SM00450">
    <property type="entry name" value="RHOD"/>
    <property type="match status" value="1"/>
</dbReference>
<dbReference type="InterPro" id="IPR036052">
    <property type="entry name" value="TrpB-like_PALP_sf"/>
</dbReference>
<reference evidence="2 3" key="1">
    <citation type="submission" date="2024-04" db="EMBL/GenBank/DDBJ databases">
        <title>Phyllosticta paracitricarpa is synonymous to the EU quarantine fungus P. citricarpa based on phylogenomic analyses.</title>
        <authorList>
            <consortium name="Lawrence Berkeley National Laboratory"/>
            <person name="Van Ingen-Buijs V.A."/>
            <person name="Van Westerhoven A.C."/>
            <person name="Haridas S."/>
            <person name="Skiadas P."/>
            <person name="Martin F."/>
            <person name="Groenewald J.Z."/>
            <person name="Crous P.W."/>
            <person name="Seidl M.F."/>
        </authorList>
    </citation>
    <scope>NUCLEOTIDE SEQUENCE [LARGE SCALE GENOMIC DNA]</scope>
    <source>
        <strain evidence="2 3">CBS 123371</strain>
    </source>
</reference>
<feature type="domain" description="Rhodanese" evidence="1">
    <location>
        <begin position="387"/>
        <end position="509"/>
    </location>
</feature>
<accession>A0ABR1KUR3</accession>
<dbReference type="Pfam" id="PF00291">
    <property type="entry name" value="PALP"/>
    <property type="match status" value="1"/>
</dbReference>
<dbReference type="Gene3D" id="3.40.250.10">
    <property type="entry name" value="Rhodanese-like domain"/>
    <property type="match status" value="1"/>
</dbReference>
<dbReference type="InterPro" id="IPR050214">
    <property type="entry name" value="Cys_Synth/Cystath_Beta-Synth"/>
</dbReference>
<dbReference type="PANTHER" id="PTHR10314">
    <property type="entry name" value="CYSTATHIONINE BETA-SYNTHASE"/>
    <property type="match status" value="1"/>
</dbReference>
<dbReference type="InterPro" id="IPR001763">
    <property type="entry name" value="Rhodanese-like_dom"/>
</dbReference>
<organism evidence="2 3">
    <name type="scientific">Phyllosticta citriasiana</name>
    <dbReference type="NCBI Taxonomy" id="595635"/>
    <lineage>
        <taxon>Eukaryota</taxon>
        <taxon>Fungi</taxon>
        <taxon>Dikarya</taxon>
        <taxon>Ascomycota</taxon>
        <taxon>Pezizomycotina</taxon>
        <taxon>Dothideomycetes</taxon>
        <taxon>Dothideomycetes incertae sedis</taxon>
        <taxon>Botryosphaeriales</taxon>
        <taxon>Phyllostictaceae</taxon>
        <taxon>Phyllosticta</taxon>
    </lineage>
</organism>
<dbReference type="Proteomes" id="UP001363622">
    <property type="component" value="Unassembled WGS sequence"/>
</dbReference>
<proteinExistence type="predicted"/>
<dbReference type="CDD" id="cd00158">
    <property type="entry name" value="RHOD"/>
    <property type="match status" value="1"/>
</dbReference>
<name>A0ABR1KUR3_9PEZI</name>
<comment type="caution">
    <text evidence="2">The sequence shown here is derived from an EMBL/GenBank/DDBJ whole genome shotgun (WGS) entry which is preliminary data.</text>
</comment>
<evidence type="ECO:0000313" key="2">
    <source>
        <dbReference type="EMBL" id="KAK7521910.1"/>
    </source>
</evidence>
<gene>
    <name evidence="2" type="ORF">IWZ03DRAFT_392509</name>
</gene>
<dbReference type="InterPro" id="IPR001926">
    <property type="entry name" value="TrpB-like_PALP"/>
</dbReference>
<dbReference type="PROSITE" id="PS50206">
    <property type="entry name" value="RHODANESE_3"/>
    <property type="match status" value="1"/>
</dbReference>
<evidence type="ECO:0000313" key="3">
    <source>
        <dbReference type="Proteomes" id="UP001363622"/>
    </source>
</evidence>
<dbReference type="Gene3D" id="3.40.50.1100">
    <property type="match status" value="2"/>
</dbReference>
<evidence type="ECO:0000259" key="1">
    <source>
        <dbReference type="PROSITE" id="PS50206"/>
    </source>
</evidence>
<keyword evidence="3" id="KW-1185">Reference proteome</keyword>
<dbReference type="SUPFAM" id="SSF53686">
    <property type="entry name" value="Tryptophan synthase beta subunit-like PLP-dependent enzymes"/>
    <property type="match status" value="1"/>
</dbReference>
<dbReference type="SUPFAM" id="SSF52821">
    <property type="entry name" value="Rhodanese/Cell cycle control phosphatase"/>
    <property type="match status" value="1"/>
</dbReference>